<evidence type="ECO:0000256" key="1">
    <source>
        <dbReference type="ARBA" id="ARBA00004429"/>
    </source>
</evidence>
<evidence type="ECO:0000256" key="3">
    <source>
        <dbReference type="ARBA" id="ARBA00022475"/>
    </source>
</evidence>
<evidence type="ECO:0000256" key="2">
    <source>
        <dbReference type="ARBA" id="ARBA00022448"/>
    </source>
</evidence>
<dbReference type="Pfam" id="PF04290">
    <property type="entry name" value="DctQ"/>
    <property type="match status" value="1"/>
</dbReference>
<feature type="transmembrane region" description="Helical" evidence="10">
    <location>
        <begin position="72"/>
        <end position="93"/>
    </location>
</feature>
<evidence type="ECO:0000313" key="13">
    <source>
        <dbReference type="Proteomes" id="UP001597277"/>
    </source>
</evidence>
<feature type="compositionally biased region" description="Basic and acidic residues" evidence="9">
    <location>
        <begin position="1"/>
        <end position="21"/>
    </location>
</feature>
<keyword evidence="4" id="KW-0997">Cell inner membrane</keyword>
<keyword evidence="6 10" id="KW-1133">Transmembrane helix</keyword>
<organism evidence="12 13">
    <name type="scientific">Georgenia deserti</name>
    <dbReference type="NCBI Taxonomy" id="2093781"/>
    <lineage>
        <taxon>Bacteria</taxon>
        <taxon>Bacillati</taxon>
        <taxon>Actinomycetota</taxon>
        <taxon>Actinomycetes</taxon>
        <taxon>Micrococcales</taxon>
        <taxon>Bogoriellaceae</taxon>
        <taxon>Georgenia</taxon>
    </lineage>
</organism>
<feature type="transmembrane region" description="Helical" evidence="10">
    <location>
        <begin position="45"/>
        <end position="66"/>
    </location>
</feature>
<feature type="domain" description="Tripartite ATP-independent periplasmic transporters DctQ component" evidence="11">
    <location>
        <begin position="53"/>
        <end position="182"/>
    </location>
</feature>
<evidence type="ECO:0000256" key="9">
    <source>
        <dbReference type="SAM" id="MobiDB-lite"/>
    </source>
</evidence>
<feature type="transmembrane region" description="Helical" evidence="10">
    <location>
        <begin position="152"/>
        <end position="172"/>
    </location>
</feature>
<evidence type="ECO:0000259" key="11">
    <source>
        <dbReference type="Pfam" id="PF04290"/>
    </source>
</evidence>
<comment type="caution">
    <text evidence="12">The sequence shown here is derived from an EMBL/GenBank/DDBJ whole genome shotgun (WGS) entry which is preliminary data.</text>
</comment>
<evidence type="ECO:0000313" key="12">
    <source>
        <dbReference type="EMBL" id="MFD1717710.1"/>
    </source>
</evidence>
<keyword evidence="5 10" id="KW-0812">Transmembrane</keyword>
<name>A0ABW4L2Z7_9MICO</name>
<proteinExistence type="inferred from homology"/>
<dbReference type="InterPro" id="IPR055348">
    <property type="entry name" value="DctQ"/>
</dbReference>
<accession>A0ABW4L2Z7</accession>
<keyword evidence="13" id="KW-1185">Reference proteome</keyword>
<keyword evidence="7 10" id="KW-0472">Membrane</keyword>
<protein>
    <submittedName>
        <fullName evidence="12">TRAP transporter small permease</fullName>
    </submittedName>
</protein>
<evidence type="ECO:0000256" key="5">
    <source>
        <dbReference type="ARBA" id="ARBA00022692"/>
    </source>
</evidence>
<evidence type="ECO:0000256" key="6">
    <source>
        <dbReference type="ARBA" id="ARBA00022989"/>
    </source>
</evidence>
<feature type="transmembrane region" description="Helical" evidence="10">
    <location>
        <begin position="114"/>
        <end position="140"/>
    </location>
</feature>
<gene>
    <name evidence="12" type="ORF">ACFSE6_07685</name>
</gene>
<keyword evidence="3" id="KW-1003">Cell membrane</keyword>
<comment type="subcellular location">
    <subcellularLocation>
        <location evidence="1">Cell inner membrane</location>
        <topology evidence="1">Multi-pass membrane protein</topology>
    </subcellularLocation>
</comment>
<dbReference type="InterPro" id="IPR007387">
    <property type="entry name" value="TRAP_DctQ"/>
</dbReference>
<evidence type="ECO:0000256" key="7">
    <source>
        <dbReference type="ARBA" id="ARBA00023136"/>
    </source>
</evidence>
<dbReference type="EMBL" id="JBHUEE010000003">
    <property type="protein sequence ID" value="MFD1717710.1"/>
    <property type="molecule type" value="Genomic_DNA"/>
</dbReference>
<feature type="region of interest" description="Disordered" evidence="9">
    <location>
        <begin position="1"/>
        <end position="26"/>
    </location>
</feature>
<dbReference type="RefSeq" id="WP_388004536.1">
    <property type="nucleotide sequence ID" value="NZ_JBHUEE010000003.1"/>
</dbReference>
<sequence>MTDRPEDAGHPDDDGRPQPADDHEEPAEQAGSRFYHWLGRVELRFAQLCIVAMTVLVLTSAVARTIGSPMNWTVDLATFTFAWAVFVGADVTWRRNRMVSIGAVVERLPVRVQAAVAALNTVLIGLFLIAVVITGYTLAIDAADRSFDGIPALSYTWVTIAVPVGCALMLYTTAHKLADQLRTLRHGGEGRS</sequence>
<dbReference type="PANTHER" id="PTHR35011">
    <property type="entry name" value="2,3-DIKETO-L-GULONATE TRAP TRANSPORTER SMALL PERMEASE PROTEIN YIAM"/>
    <property type="match status" value="1"/>
</dbReference>
<dbReference type="Proteomes" id="UP001597277">
    <property type="component" value="Unassembled WGS sequence"/>
</dbReference>
<evidence type="ECO:0000256" key="8">
    <source>
        <dbReference type="ARBA" id="ARBA00038436"/>
    </source>
</evidence>
<dbReference type="PANTHER" id="PTHR35011:SF2">
    <property type="entry name" value="2,3-DIKETO-L-GULONATE TRAP TRANSPORTER SMALL PERMEASE PROTEIN YIAM"/>
    <property type="match status" value="1"/>
</dbReference>
<reference evidence="13" key="1">
    <citation type="journal article" date="2019" name="Int. J. Syst. Evol. Microbiol.">
        <title>The Global Catalogue of Microorganisms (GCM) 10K type strain sequencing project: providing services to taxonomists for standard genome sequencing and annotation.</title>
        <authorList>
            <consortium name="The Broad Institute Genomics Platform"/>
            <consortium name="The Broad Institute Genome Sequencing Center for Infectious Disease"/>
            <person name="Wu L."/>
            <person name="Ma J."/>
        </authorList>
    </citation>
    <scope>NUCLEOTIDE SEQUENCE [LARGE SCALE GENOMIC DNA]</scope>
    <source>
        <strain evidence="13">JCM 17130</strain>
    </source>
</reference>
<evidence type="ECO:0000256" key="4">
    <source>
        <dbReference type="ARBA" id="ARBA00022519"/>
    </source>
</evidence>
<evidence type="ECO:0000256" key="10">
    <source>
        <dbReference type="SAM" id="Phobius"/>
    </source>
</evidence>
<comment type="similarity">
    <text evidence="8">Belongs to the TRAP transporter small permease family.</text>
</comment>
<keyword evidence="2" id="KW-0813">Transport</keyword>